<proteinExistence type="predicted"/>
<dbReference type="EMBL" id="JACEEZ010021920">
    <property type="protein sequence ID" value="KAG0712962.1"/>
    <property type="molecule type" value="Genomic_DNA"/>
</dbReference>
<sequence length="163" mass="18146">MLLQIIREVKLLLLLLSICWMPFLLSRRKASSTGKARRSFFAVSVQRAIRAPNPASLSSRPIRRPHGLWRVHYLVQGAEKKCLPSTPASSETPGFCSFRGDDLLWFPSSRGRSSTSVCISKTLARHFPARGQRNLSVVEEGLVWAAHFCAIRSRAGGFLARLG</sequence>
<protein>
    <submittedName>
        <fullName evidence="1">Uncharacterized protein</fullName>
    </submittedName>
</protein>
<dbReference type="OrthoDB" id="10546611at2759"/>
<gene>
    <name evidence="1" type="ORF">GWK47_017282</name>
</gene>
<keyword evidence="2" id="KW-1185">Reference proteome</keyword>
<evidence type="ECO:0000313" key="1">
    <source>
        <dbReference type="EMBL" id="KAG0712962.1"/>
    </source>
</evidence>
<evidence type="ECO:0000313" key="2">
    <source>
        <dbReference type="Proteomes" id="UP000770661"/>
    </source>
</evidence>
<dbReference type="Proteomes" id="UP000770661">
    <property type="component" value="Unassembled WGS sequence"/>
</dbReference>
<name>A0A8J4XTX1_CHIOP</name>
<accession>A0A8J4XTX1</accession>
<organism evidence="1 2">
    <name type="scientific">Chionoecetes opilio</name>
    <name type="common">Atlantic snow crab</name>
    <name type="synonym">Cancer opilio</name>
    <dbReference type="NCBI Taxonomy" id="41210"/>
    <lineage>
        <taxon>Eukaryota</taxon>
        <taxon>Metazoa</taxon>
        <taxon>Ecdysozoa</taxon>
        <taxon>Arthropoda</taxon>
        <taxon>Crustacea</taxon>
        <taxon>Multicrustacea</taxon>
        <taxon>Malacostraca</taxon>
        <taxon>Eumalacostraca</taxon>
        <taxon>Eucarida</taxon>
        <taxon>Decapoda</taxon>
        <taxon>Pleocyemata</taxon>
        <taxon>Brachyura</taxon>
        <taxon>Eubrachyura</taxon>
        <taxon>Majoidea</taxon>
        <taxon>Majidae</taxon>
        <taxon>Chionoecetes</taxon>
    </lineage>
</organism>
<dbReference type="AlphaFoldDB" id="A0A8J4XTX1"/>
<reference evidence="1" key="1">
    <citation type="submission" date="2020-07" db="EMBL/GenBank/DDBJ databases">
        <title>The High-quality genome of the commercially important snow crab, Chionoecetes opilio.</title>
        <authorList>
            <person name="Jeong J.-H."/>
            <person name="Ryu S."/>
        </authorList>
    </citation>
    <scope>NUCLEOTIDE SEQUENCE</scope>
    <source>
        <strain evidence="1">MADBK_172401_WGS</strain>
        <tissue evidence="1">Digestive gland</tissue>
    </source>
</reference>
<comment type="caution">
    <text evidence="1">The sequence shown here is derived from an EMBL/GenBank/DDBJ whole genome shotgun (WGS) entry which is preliminary data.</text>
</comment>